<evidence type="ECO:0000313" key="2">
    <source>
        <dbReference type="Proteomes" id="UP001306119"/>
    </source>
</evidence>
<dbReference type="RefSeq" id="WP_327773239.1">
    <property type="nucleotide sequence ID" value="NZ_JAYXUG010000022.1"/>
</dbReference>
<accession>A0ABU6LAQ6</accession>
<protein>
    <submittedName>
        <fullName evidence="1">Uncharacterized protein</fullName>
    </submittedName>
</protein>
<comment type="caution">
    <text evidence="1">The sequence shown here is derived from an EMBL/GenBank/DDBJ whole genome shotgun (WGS) entry which is preliminary data.</text>
</comment>
<keyword evidence="2" id="KW-1185">Reference proteome</keyword>
<sequence>MNLRITINLDQDPTPPITEYSLSQLMQQHLSLWPQGARCATQERDGEVLFWNASINKVRQARKKATPRRGLMPLIGLRYQVNATYFEDDNEATLLANDWQCSVVTLEEFVTAK</sequence>
<dbReference type="Proteomes" id="UP001306119">
    <property type="component" value="Unassembled WGS sequence"/>
</dbReference>
<evidence type="ECO:0000313" key="1">
    <source>
        <dbReference type="EMBL" id="MEC6833622.1"/>
    </source>
</evidence>
<gene>
    <name evidence="1" type="ORF">VXS06_17800</name>
</gene>
<reference evidence="1 2" key="1">
    <citation type="submission" date="2024-01" db="EMBL/GenBank/DDBJ databases">
        <title>Active colonisers of the gastrointestinal tract of Atlantic salmon farmed in a warm water region.</title>
        <authorList>
            <person name="Bowman J.P."/>
        </authorList>
    </citation>
    <scope>NUCLEOTIDE SEQUENCE [LARGE SCALE GENOMIC DNA]</scope>
    <source>
        <strain evidence="1 2">S3MW1</strain>
    </source>
</reference>
<dbReference type="EMBL" id="JAYXUG010000022">
    <property type="protein sequence ID" value="MEC6833622.1"/>
    <property type="molecule type" value="Genomic_DNA"/>
</dbReference>
<organism evidence="1 2">
    <name type="scientific">Photobacterium toruni</name>
    <dbReference type="NCBI Taxonomy" id="1935446"/>
    <lineage>
        <taxon>Bacteria</taxon>
        <taxon>Pseudomonadati</taxon>
        <taxon>Pseudomonadota</taxon>
        <taxon>Gammaproteobacteria</taxon>
        <taxon>Vibrionales</taxon>
        <taxon>Vibrionaceae</taxon>
        <taxon>Photobacterium</taxon>
    </lineage>
</organism>
<proteinExistence type="predicted"/>
<name>A0ABU6LAQ6_9GAMM</name>